<feature type="domain" description="SsuA/THI5-like" evidence="2">
    <location>
        <begin position="125"/>
        <end position="266"/>
    </location>
</feature>
<evidence type="ECO:0000313" key="4">
    <source>
        <dbReference type="Proteomes" id="UP000245680"/>
    </source>
</evidence>
<reference evidence="3 4" key="1">
    <citation type="submission" date="2018-05" db="EMBL/GenBank/DDBJ databases">
        <title>Rhodobacteraceae gen. nov., sp. nov. isolated from sea water.</title>
        <authorList>
            <person name="Ren Y."/>
        </authorList>
    </citation>
    <scope>NUCLEOTIDE SEQUENCE [LARGE SCALE GENOMIC DNA]</scope>
    <source>
        <strain evidence="3 4">TG-679</strain>
    </source>
</reference>
<gene>
    <name evidence="3" type="ORF">DKT77_02745</name>
</gene>
<keyword evidence="1" id="KW-0732">Signal</keyword>
<evidence type="ECO:0000259" key="2">
    <source>
        <dbReference type="Pfam" id="PF09084"/>
    </source>
</evidence>
<dbReference type="SUPFAM" id="SSF160387">
    <property type="entry name" value="NosL/MerB-like"/>
    <property type="match status" value="1"/>
</dbReference>
<keyword evidence="4" id="KW-1185">Reference proteome</keyword>
<accession>A0A2V2LRR6</accession>
<evidence type="ECO:0000313" key="3">
    <source>
        <dbReference type="EMBL" id="PWR04163.1"/>
    </source>
</evidence>
<feature type="signal peptide" evidence="1">
    <location>
        <begin position="1"/>
        <end position="24"/>
    </location>
</feature>
<dbReference type="InterPro" id="IPR015168">
    <property type="entry name" value="SsuA/THI5"/>
</dbReference>
<dbReference type="RefSeq" id="WP_109810216.1">
    <property type="nucleotide sequence ID" value="NZ_QGKU01000011.1"/>
</dbReference>
<dbReference type="Pfam" id="PF09084">
    <property type="entry name" value="NMT1"/>
    <property type="match status" value="1"/>
</dbReference>
<sequence length="455" mass="49124">MTSQTIKTTLLAATLLSSGGIALAETISISIGHQSTVTNTVPGGIIIEKLELLQKHLPTTGRYEGVTYDVSYSDYTSGPPITNQMLAGKMQFGVMGDYPLIVNGATFQAGGQDESLLIQITGYNLKGTGNGLVVPVDSDVNTLEDLRGKSVSAPFGSAAWGMFLSVMSREGLTDDITYVNQSPPVGVNNIAMGRIDAHVDFTPWSEVMEFRGTGRKIYDGSESNIPTFHGTVVTKSFADEYPEIVDAYVKATLEAQDWLNADPLNAAIKVSEWTGIEKEVLYLYFSDGGISTFESSIKPQWVESLKESHALLVRERDVPPLDFDKWVVDSYVQAAVTERGEDYEAMVDSVVDTAVANVGKPMEIWHPRDGISTYPTLTEFFAALAEIRNTGFQPAATYVYDAESGLKLFGNRAFYVAGEDGSYAAFLKRDAAADHADATGGSVVDFANIVDSISG</sequence>
<proteinExistence type="predicted"/>
<dbReference type="EMBL" id="QGKU01000011">
    <property type="protein sequence ID" value="PWR04163.1"/>
    <property type="molecule type" value="Genomic_DNA"/>
</dbReference>
<feature type="chain" id="PRO_5016025719" evidence="1">
    <location>
        <begin position="25"/>
        <end position="455"/>
    </location>
</feature>
<dbReference type="SUPFAM" id="SSF53850">
    <property type="entry name" value="Periplasmic binding protein-like II"/>
    <property type="match status" value="1"/>
</dbReference>
<name>A0A2V2LRR6_9RHOB</name>
<organism evidence="3 4">
    <name type="scientific">Meridianimarinicoccus roseus</name>
    <dbReference type="NCBI Taxonomy" id="2072018"/>
    <lineage>
        <taxon>Bacteria</taxon>
        <taxon>Pseudomonadati</taxon>
        <taxon>Pseudomonadota</taxon>
        <taxon>Alphaproteobacteria</taxon>
        <taxon>Rhodobacterales</taxon>
        <taxon>Paracoccaceae</taxon>
        <taxon>Meridianimarinicoccus</taxon>
    </lineage>
</organism>
<dbReference type="Proteomes" id="UP000245680">
    <property type="component" value="Unassembled WGS sequence"/>
</dbReference>
<dbReference type="OrthoDB" id="7374754at2"/>
<evidence type="ECO:0000256" key="1">
    <source>
        <dbReference type="SAM" id="SignalP"/>
    </source>
</evidence>
<comment type="caution">
    <text evidence="3">The sequence shown here is derived from an EMBL/GenBank/DDBJ whole genome shotgun (WGS) entry which is preliminary data.</text>
</comment>
<dbReference type="Gene3D" id="3.40.190.10">
    <property type="entry name" value="Periplasmic binding protein-like II"/>
    <property type="match status" value="2"/>
</dbReference>
<dbReference type="PANTHER" id="PTHR30024:SF45">
    <property type="entry name" value="ABC TRANSPORTER SUBSTRATE-BINDING PROTEIN"/>
    <property type="match status" value="1"/>
</dbReference>
<dbReference type="PANTHER" id="PTHR30024">
    <property type="entry name" value="ALIPHATIC SULFONATES-BINDING PROTEIN-RELATED"/>
    <property type="match status" value="1"/>
</dbReference>
<dbReference type="AlphaFoldDB" id="A0A2V2LRR6"/>
<protein>
    <submittedName>
        <fullName evidence="3">Sulfonate ABC transporter substrate-binding protein</fullName>
    </submittedName>
</protein>